<evidence type="ECO:0000313" key="2">
    <source>
        <dbReference type="EMBL" id="RIA55725.1"/>
    </source>
</evidence>
<accession>A0A397Q7E3</accession>
<dbReference type="EMBL" id="QXDF01000001">
    <property type="protein sequence ID" value="RIA55725.1"/>
    <property type="molecule type" value="Genomic_DNA"/>
</dbReference>
<reference evidence="2 3" key="1">
    <citation type="submission" date="2018-08" db="EMBL/GenBank/DDBJ databases">
        <title>Genomic Encyclopedia of Archaeal and Bacterial Type Strains, Phase II (KMG-II): from individual species to whole genera.</title>
        <authorList>
            <person name="Goeker M."/>
        </authorList>
    </citation>
    <scope>NUCLEOTIDE SEQUENCE [LARGE SCALE GENOMIC DNA]</scope>
    <source>
        <strain evidence="2 3">DSM 5002</strain>
    </source>
</reference>
<keyword evidence="3" id="KW-1185">Reference proteome</keyword>
<feature type="transmembrane region" description="Helical" evidence="1">
    <location>
        <begin position="36"/>
        <end position="59"/>
    </location>
</feature>
<keyword evidence="1" id="KW-0472">Membrane</keyword>
<dbReference type="Proteomes" id="UP000266273">
    <property type="component" value="Unassembled WGS sequence"/>
</dbReference>
<keyword evidence="1" id="KW-1133">Transmembrane helix</keyword>
<dbReference type="AlphaFoldDB" id="A0A397Q7E3"/>
<proteinExistence type="predicted"/>
<gene>
    <name evidence="2" type="ORF">BXY53_0801</name>
</gene>
<name>A0A397Q7E3_9HYPH</name>
<keyword evidence="1" id="KW-0812">Transmembrane</keyword>
<feature type="transmembrane region" description="Helical" evidence="1">
    <location>
        <begin position="12"/>
        <end position="30"/>
    </location>
</feature>
<evidence type="ECO:0000313" key="3">
    <source>
        <dbReference type="Proteomes" id="UP000266273"/>
    </source>
</evidence>
<comment type="caution">
    <text evidence="2">The sequence shown here is derived from an EMBL/GenBank/DDBJ whole genome shotgun (WGS) entry which is preliminary data.</text>
</comment>
<organism evidence="2 3">
    <name type="scientific">Dichotomicrobium thermohalophilum</name>
    <dbReference type="NCBI Taxonomy" id="933063"/>
    <lineage>
        <taxon>Bacteria</taxon>
        <taxon>Pseudomonadati</taxon>
        <taxon>Pseudomonadota</taxon>
        <taxon>Alphaproteobacteria</taxon>
        <taxon>Hyphomicrobiales</taxon>
        <taxon>Hyphomicrobiaceae</taxon>
        <taxon>Dichotomicrobium</taxon>
    </lineage>
</organism>
<evidence type="ECO:0000256" key="1">
    <source>
        <dbReference type="SAM" id="Phobius"/>
    </source>
</evidence>
<sequence length="65" mass="7908">MRRVIQWEQVAATAYGVGGIATFVYLTFFDDVVYNWWNWILIIPINLFLAHIWPIYWLFLRPIFE</sequence>
<protein>
    <submittedName>
        <fullName evidence="2">Uncharacterized protein</fullName>
    </submittedName>
</protein>